<evidence type="ECO:0000256" key="2">
    <source>
        <dbReference type="ARBA" id="ARBA00022603"/>
    </source>
</evidence>
<dbReference type="GO" id="GO:0032259">
    <property type="term" value="P:methylation"/>
    <property type="evidence" value="ECO:0007669"/>
    <property type="project" value="UniProtKB-KW"/>
</dbReference>
<dbReference type="OrthoDB" id="190142at2759"/>
<feature type="compositionally biased region" description="Basic and acidic residues" evidence="4">
    <location>
        <begin position="658"/>
        <end position="672"/>
    </location>
</feature>
<dbReference type="Gene3D" id="3.40.50.1440">
    <property type="entry name" value="Tubulin/FtsZ, GTPase domain"/>
    <property type="match status" value="1"/>
</dbReference>
<dbReference type="SUPFAM" id="SSF53335">
    <property type="entry name" value="S-adenosyl-L-methionine-dependent methyltransferases"/>
    <property type="match status" value="1"/>
</dbReference>
<evidence type="ECO:0008006" key="7">
    <source>
        <dbReference type="Google" id="ProtNLM"/>
    </source>
</evidence>
<evidence type="ECO:0000313" key="5">
    <source>
        <dbReference type="EMBL" id="CAH0369853.1"/>
    </source>
</evidence>
<comment type="similarity">
    <text evidence="1">Belongs to the methyltransferase superfamily.</text>
</comment>
<keyword evidence="6" id="KW-1185">Reference proteome</keyword>
<evidence type="ECO:0000313" key="6">
    <source>
        <dbReference type="Proteomes" id="UP000789595"/>
    </source>
</evidence>
<dbReference type="CDD" id="cd02440">
    <property type="entry name" value="AdoMet_MTases"/>
    <property type="match status" value="1"/>
</dbReference>
<accession>A0A8J2SDV6</accession>
<sequence length="681" mass="75082">MAAHMAGGEIVTLEIGPGGIQALEQLWAEDVQRDPFTEPKGRRRTMTIDAKRQPLRAVEDEDELVAAGIVDPAHVPLPLWAGAEALSGFSHFRAGTREGVLGGDWWEATLDHLRGTLERCDRAQGFVVTTDAGGYAGVAHSLLTYASEECGRRPRVCMMRVSDEAETDLARASKTLDAAVALRELRLESDVVAPWREDISSIVALAARPLRGRCGAPVDLETWARFVRGPGAGSAGVVVDAALGPEPEGPFSSVFFDGEEHARDATRRDGLRVVATSGESAEPGLFWTSVDEDADDAATAGPGGCARLRAAGPGAAETFRDLAARAGGRAEGGLFTSTAGAARAAAERAGLDADYVDEVRLDLLAVADDALAYGEPFYWDERYNAERAKHGKDHCFEWYCDLDDLWPILEMYGGDELAKSSDRSLIIGAGDSALGEQMLERGFHFIQAIDFCKTVVDFMDKRYEHQPRLQYSIVDARKLDRYPTDHFQFIVDKGCTDATFCSWNSYLEVLRLNQEVCRVLEPGRFFLLVTYGSAPTRMPHLTHDSLPWKVETCPLPGKPGVFCYVCTKLHPHELSRAQRASQEDRRKRASFEKHEEVDIEWERRKLAPSCTTFKDKYTRGQVRTVRVRDADMLLEQIEQARKDAEELSIQSQEQSGDAVDKRASRASRELARASRGSRGSL</sequence>
<evidence type="ECO:0000256" key="3">
    <source>
        <dbReference type="ARBA" id="ARBA00022679"/>
    </source>
</evidence>
<reference evidence="5" key="1">
    <citation type="submission" date="2021-11" db="EMBL/GenBank/DDBJ databases">
        <authorList>
            <consortium name="Genoscope - CEA"/>
            <person name="William W."/>
        </authorList>
    </citation>
    <scope>NUCLEOTIDE SEQUENCE</scope>
</reference>
<dbReference type="AlphaFoldDB" id="A0A8J2SDV6"/>
<evidence type="ECO:0000256" key="4">
    <source>
        <dbReference type="SAM" id="MobiDB-lite"/>
    </source>
</evidence>
<dbReference type="PANTHER" id="PTHR12176:SF79">
    <property type="entry name" value="METHYLTRANSFERASE TYPE 11 DOMAIN-CONTAINING PROTEIN"/>
    <property type="match status" value="1"/>
</dbReference>
<keyword evidence="2" id="KW-0489">Methyltransferase</keyword>
<dbReference type="InterPro" id="IPR036525">
    <property type="entry name" value="Tubulin/FtsZ_GTPase_sf"/>
</dbReference>
<feature type="region of interest" description="Disordered" evidence="4">
    <location>
        <begin position="642"/>
        <end position="681"/>
    </location>
</feature>
<dbReference type="InterPro" id="IPR051419">
    <property type="entry name" value="Lys/N-term_MeTrsfase_sf"/>
</dbReference>
<comment type="caution">
    <text evidence="5">The sequence shown here is derived from an EMBL/GenBank/DDBJ whole genome shotgun (WGS) entry which is preliminary data.</text>
</comment>
<gene>
    <name evidence="5" type="ORF">PECAL_2P29960</name>
</gene>
<keyword evidence="3" id="KW-0808">Transferase</keyword>
<organism evidence="5 6">
    <name type="scientific">Pelagomonas calceolata</name>
    <dbReference type="NCBI Taxonomy" id="35677"/>
    <lineage>
        <taxon>Eukaryota</taxon>
        <taxon>Sar</taxon>
        <taxon>Stramenopiles</taxon>
        <taxon>Ochrophyta</taxon>
        <taxon>Pelagophyceae</taxon>
        <taxon>Pelagomonadales</taxon>
        <taxon>Pelagomonadaceae</taxon>
        <taxon>Pelagomonas</taxon>
    </lineage>
</organism>
<proteinExistence type="inferred from homology"/>
<dbReference type="PANTHER" id="PTHR12176">
    <property type="entry name" value="SAM-DEPENDENT METHYLTRANSFERASE SUPERFAMILY PROTEIN"/>
    <property type="match status" value="1"/>
</dbReference>
<evidence type="ECO:0000256" key="1">
    <source>
        <dbReference type="ARBA" id="ARBA00008361"/>
    </source>
</evidence>
<dbReference type="EMBL" id="CAKKNE010000002">
    <property type="protein sequence ID" value="CAH0369853.1"/>
    <property type="molecule type" value="Genomic_DNA"/>
</dbReference>
<dbReference type="Proteomes" id="UP000789595">
    <property type="component" value="Unassembled WGS sequence"/>
</dbReference>
<dbReference type="GO" id="GO:0008168">
    <property type="term" value="F:methyltransferase activity"/>
    <property type="evidence" value="ECO:0007669"/>
    <property type="project" value="UniProtKB-KW"/>
</dbReference>
<name>A0A8J2SDV6_9STRA</name>
<protein>
    <recommendedName>
        <fullName evidence="7">Methyltransferase type 11 domain-containing protein</fullName>
    </recommendedName>
</protein>
<dbReference type="InterPro" id="IPR029063">
    <property type="entry name" value="SAM-dependent_MTases_sf"/>
</dbReference>
<dbReference type="Gene3D" id="3.40.50.150">
    <property type="entry name" value="Vaccinia Virus protein VP39"/>
    <property type="match status" value="1"/>
</dbReference>
<dbReference type="SUPFAM" id="SSF52490">
    <property type="entry name" value="Tubulin nucleotide-binding domain-like"/>
    <property type="match status" value="1"/>
</dbReference>